<reference evidence="3 4" key="1">
    <citation type="submission" date="2023-07" db="EMBL/GenBank/DDBJ databases">
        <title>Sorghum-associated microbial communities from plants grown in Nebraska, USA.</title>
        <authorList>
            <person name="Schachtman D."/>
        </authorList>
    </citation>
    <scope>NUCLEOTIDE SEQUENCE [LARGE SCALE GENOMIC DNA]</scope>
    <source>
        <strain evidence="3 4">BE240</strain>
    </source>
</reference>
<name>A0ABU1VEJ0_9BURK</name>
<comment type="caution">
    <text evidence="3">The sequence shown here is derived from an EMBL/GenBank/DDBJ whole genome shotgun (WGS) entry which is preliminary data.</text>
</comment>
<evidence type="ECO:0000313" key="4">
    <source>
        <dbReference type="Proteomes" id="UP001265550"/>
    </source>
</evidence>
<dbReference type="RefSeq" id="WP_204734585.1">
    <property type="nucleotide sequence ID" value="NZ_JAVDWE010000011.1"/>
</dbReference>
<feature type="region of interest" description="Disordered" evidence="1">
    <location>
        <begin position="207"/>
        <end position="228"/>
    </location>
</feature>
<protein>
    <submittedName>
        <fullName evidence="3">Uncharacterized protein</fullName>
    </submittedName>
</protein>
<proteinExistence type="predicted"/>
<feature type="signal peptide" evidence="2">
    <location>
        <begin position="1"/>
        <end position="29"/>
    </location>
</feature>
<organism evidence="3 4">
    <name type="scientific">Hydrogenophaga laconesensis</name>
    <dbReference type="NCBI Taxonomy" id="1805971"/>
    <lineage>
        <taxon>Bacteria</taxon>
        <taxon>Pseudomonadati</taxon>
        <taxon>Pseudomonadota</taxon>
        <taxon>Betaproteobacteria</taxon>
        <taxon>Burkholderiales</taxon>
        <taxon>Comamonadaceae</taxon>
        <taxon>Hydrogenophaga</taxon>
    </lineage>
</organism>
<evidence type="ECO:0000256" key="1">
    <source>
        <dbReference type="SAM" id="MobiDB-lite"/>
    </source>
</evidence>
<evidence type="ECO:0000256" key="2">
    <source>
        <dbReference type="SAM" id="SignalP"/>
    </source>
</evidence>
<dbReference type="EMBL" id="JAVDWE010000011">
    <property type="protein sequence ID" value="MDR7095898.1"/>
    <property type="molecule type" value="Genomic_DNA"/>
</dbReference>
<feature type="region of interest" description="Disordered" evidence="1">
    <location>
        <begin position="30"/>
        <end position="61"/>
    </location>
</feature>
<keyword evidence="4" id="KW-1185">Reference proteome</keyword>
<evidence type="ECO:0000313" key="3">
    <source>
        <dbReference type="EMBL" id="MDR7095898.1"/>
    </source>
</evidence>
<dbReference type="Proteomes" id="UP001265550">
    <property type="component" value="Unassembled WGS sequence"/>
</dbReference>
<gene>
    <name evidence="3" type="ORF">J2X09_003651</name>
</gene>
<sequence length="228" mass="23843">MPTSPSPTRHTGRLAGLVTALALSQAACGTAPTAPEPADGGTVSIRVSPPAPTTAPTAPAPATVTPLTAAPSQPPVVLNAETPAAPDVITALLSYADRLHALSPADLAAEIVVQGDPGNVALRQMQLALALMHLRQPAETARALGLLQRVIAHPGPESVPLKPLARLLANRLMDQRRLEDGAERQAQQLRDSQRRIDQLNERLEAMRAIERSLTTRPPAAPNGARPAP</sequence>
<accession>A0ABU1VEJ0</accession>
<keyword evidence="2" id="KW-0732">Signal</keyword>
<feature type="chain" id="PRO_5046943496" evidence="2">
    <location>
        <begin position="30"/>
        <end position="228"/>
    </location>
</feature>